<dbReference type="InterPro" id="IPR036705">
    <property type="entry name" value="Ribosyl_crysJ1_sf"/>
</dbReference>
<feature type="region of interest" description="Disordered" evidence="2">
    <location>
        <begin position="416"/>
        <end position="470"/>
    </location>
</feature>
<dbReference type="SUPFAM" id="SSF101478">
    <property type="entry name" value="ADP-ribosylglycohydrolase"/>
    <property type="match status" value="1"/>
</dbReference>
<keyword evidence="1" id="KW-0479">Metal-binding</keyword>
<feature type="binding site" evidence="1">
    <location>
        <position position="270"/>
    </location>
    <ligand>
        <name>Mg(2+)</name>
        <dbReference type="ChEBI" id="CHEBI:18420"/>
        <label>1</label>
    </ligand>
</feature>
<dbReference type="AlphaFoldDB" id="A0A836BY47"/>
<keyword evidence="1" id="KW-0460">Magnesium</keyword>
<evidence type="ECO:0000313" key="3">
    <source>
        <dbReference type="EMBL" id="KAG2491874.1"/>
    </source>
</evidence>
<reference evidence="3" key="1">
    <citation type="journal article" date="2020" name="bioRxiv">
        <title>Comparative genomics of Chlamydomonas.</title>
        <authorList>
            <person name="Craig R.J."/>
            <person name="Hasan A.R."/>
            <person name="Ness R.W."/>
            <person name="Keightley P.D."/>
        </authorList>
    </citation>
    <scope>NUCLEOTIDE SEQUENCE</scope>
    <source>
        <strain evidence="3">CCAP 11/70</strain>
    </source>
</reference>
<dbReference type="Pfam" id="PF03747">
    <property type="entry name" value="ADP_ribosyl_GH"/>
    <property type="match status" value="1"/>
</dbReference>
<comment type="cofactor">
    <cofactor evidence="1">
        <name>Mg(2+)</name>
        <dbReference type="ChEBI" id="CHEBI:18420"/>
    </cofactor>
    <text evidence="1">Binds 2 magnesium ions per subunit.</text>
</comment>
<dbReference type="Proteomes" id="UP000612055">
    <property type="component" value="Unassembled WGS sequence"/>
</dbReference>
<dbReference type="Gene3D" id="1.10.4080.10">
    <property type="entry name" value="ADP-ribosylation/Crystallin J1"/>
    <property type="match status" value="1"/>
</dbReference>
<dbReference type="OrthoDB" id="410104at2759"/>
<dbReference type="PANTHER" id="PTHR16222:SF35">
    <property type="entry name" value="ADP-RIBOSYLGLYCOHYDROLASE"/>
    <property type="match status" value="1"/>
</dbReference>
<organism evidence="3 4">
    <name type="scientific">Edaphochlamys debaryana</name>
    <dbReference type="NCBI Taxonomy" id="47281"/>
    <lineage>
        <taxon>Eukaryota</taxon>
        <taxon>Viridiplantae</taxon>
        <taxon>Chlorophyta</taxon>
        <taxon>core chlorophytes</taxon>
        <taxon>Chlorophyceae</taxon>
        <taxon>CS clade</taxon>
        <taxon>Chlamydomonadales</taxon>
        <taxon>Chlamydomonadales incertae sedis</taxon>
        <taxon>Edaphochlamys</taxon>
    </lineage>
</organism>
<evidence type="ECO:0000313" key="4">
    <source>
        <dbReference type="Proteomes" id="UP000612055"/>
    </source>
</evidence>
<accession>A0A836BY47</accession>
<evidence type="ECO:0000256" key="2">
    <source>
        <dbReference type="SAM" id="MobiDB-lite"/>
    </source>
</evidence>
<dbReference type="PANTHER" id="PTHR16222">
    <property type="entry name" value="ADP-RIBOSYLGLYCOHYDROLASE"/>
    <property type="match status" value="1"/>
</dbReference>
<keyword evidence="4" id="KW-1185">Reference proteome</keyword>
<dbReference type="GO" id="GO:0046872">
    <property type="term" value="F:metal ion binding"/>
    <property type="evidence" value="ECO:0007669"/>
    <property type="project" value="UniProtKB-KW"/>
</dbReference>
<feature type="binding site" evidence="1">
    <location>
        <position position="59"/>
    </location>
    <ligand>
        <name>Mg(2+)</name>
        <dbReference type="ChEBI" id="CHEBI:18420"/>
        <label>1</label>
    </ligand>
</feature>
<feature type="binding site" evidence="1">
    <location>
        <position position="58"/>
    </location>
    <ligand>
        <name>Mg(2+)</name>
        <dbReference type="ChEBI" id="CHEBI:18420"/>
        <label>1</label>
    </ligand>
</feature>
<proteinExistence type="predicted"/>
<dbReference type="InterPro" id="IPR005502">
    <property type="entry name" value="Ribosyl_crysJ1"/>
</dbReference>
<feature type="binding site" evidence="1">
    <location>
        <position position="273"/>
    </location>
    <ligand>
        <name>Mg(2+)</name>
        <dbReference type="ChEBI" id="CHEBI:18420"/>
        <label>1</label>
    </ligand>
</feature>
<feature type="binding site" evidence="1">
    <location>
        <position position="272"/>
    </location>
    <ligand>
        <name>Mg(2+)</name>
        <dbReference type="ChEBI" id="CHEBI:18420"/>
        <label>1</label>
    </ligand>
</feature>
<dbReference type="EMBL" id="JAEHOE010000049">
    <property type="protein sequence ID" value="KAG2491874.1"/>
    <property type="molecule type" value="Genomic_DNA"/>
</dbReference>
<sequence length="470" mass="48335">MAVDSVDAAFGALLGAFVGDSCGAVLEFNDRHNNPELVERALTMPGGGIFGVGPGQCTDDGELALALASGLSQQFPLDGFPAESVARAYGAWLQSSPFDVGNTCRTAFSAALHHDPAKSGPLAPLMTKQAQFSRDSKANGALMRVMPLAVWGCRLSDEELARAAGEDAKLSHPHEVCRHANAIYCIAVKHLIASPGNAEAAIKAACAWANAHACAEVAGWLKEALGDAAGPPANRLIGFVRYGFFYAFRFLKLRTPFRDALRDTLLLKGDTDTNAAIVCGMLGALHGAAGGWRGRAGVPGCVWAGAIVCGMLGALHGAAAIPTHMADAVLGRQGQSGAKGPRRPDWLQPGRLPSVFKQLWSKATGEEVDLLRLAGVPTATLAAEATRAASDVARQAAAEAAVAAAEAARQAALAAEAGDWTARQGDARWGSWKNMEKRVEGGGGSGSGSAGVSQTGEAPAESNGTGNGHA</sequence>
<evidence type="ECO:0000256" key="1">
    <source>
        <dbReference type="PIRSR" id="PIRSR605502-1"/>
    </source>
</evidence>
<comment type="caution">
    <text evidence="3">The sequence shown here is derived from an EMBL/GenBank/DDBJ whole genome shotgun (WGS) entry which is preliminary data.</text>
</comment>
<gene>
    <name evidence="3" type="ORF">HYH03_009827</name>
</gene>
<dbReference type="InterPro" id="IPR050792">
    <property type="entry name" value="ADP-ribosylglycohydrolase"/>
</dbReference>
<feature type="binding site" evidence="1">
    <location>
        <position position="60"/>
    </location>
    <ligand>
        <name>Mg(2+)</name>
        <dbReference type="ChEBI" id="CHEBI:18420"/>
        <label>1</label>
    </ligand>
</feature>
<protein>
    <submittedName>
        <fullName evidence="3">Uncharacterized protein</fullName>
    </submittedName>
</protein>
<name>A0A836BY47_9CHLO</name>